<dbReference type="OrthoDB" id="2003491at2"/>
<dbReference type="AlphaFoldDB" id="A0A1M5UZD9"/>
<dbReference type="STRING" id="1121131.SAMN02745229_00801"/>
<sequence length="351" mass="39898">MLKKSLSIMCLMAFVLVGCNRLYTSGYVHYIHDLGPNDIECNSFYHYIRVEKGLNQSGLQRYDLITEKDQDIFISEDPDNQKVTSYWGDDDEVYYVVITYQEGDDEKVLYHYDLHSETCEAMMTTEGYLDVSRDVVTNKVKVITDEQNYFIEDGELQQIDPSDEIVNEFSSAGSIVRRIADDGTIVEINKQYKENEFTINVDGISHEITALSNCGGEKSGLSNFFVVEDDKVIGIVQIAKNGRNGIIPCNILRYDDLKKEILVSINYKTGESEILYDTQKNSIRIIGYSNGKAYLLKSGKIICINLSDGSEKEICSLSYKEDKQLSFSWVGSNLVVFDEYNLQVIANIQTK</sequence>
<dbReference type="RefSeq" id="WP_073385705.1">
    <property type="nucleotide sequence ID" value="NZ_FQXK01000006.1"/>
</dbReference>
<reference evidence="2" key="1">
    <citation type="submission" date="2016-11" db="EMBL/GenBank/DDBJ databases">
        <authorList>
            <person name="Varghese N."/>
            <person name="Submissions S."/>
        </authorList>
    </citation>
    <scope>NUCLEOTIDE SEQUENCE [LARGE SCALE GENOMIC DNA]</scope>
    <source>
        <strain evidence="2">DSM 3071</strain>
    </source>
</reference>
<organism evidence="1 2">
    <name type="scientific">Butyrivibrio fibrisolvens DSM 3071</name>
    <dbReference type="NCBI Taxonomy" id="1121131"/>
    <lineage>
        <taxon>Bacteria</taxon>
        <taxon>Bacillati</taxon>
        <taxon>Bacillota</taxon>
        <taxon>Clostridia</taxon>
        <taxon>Lachnospirales</taxon>
        <taxon>Lachnospiraceae</taxon>
        <taxon>Butyrivibrio</taxon>
    </lineage>
</organism>
<evidence type="ECO:0000313" key="2">
    <source>
        <dbReference type="Proteomes" id="UP000184278"/>
    </source>
</evidence>
<dbReference type="PROSITE" id="PS51257">
    <property type="entry name" value="PROKAR_LIPOPROTEIN"/>
    <property type="match status" value="1"/>
</dbReference>
<evidence type="ECO:0008006" key="3">
    <source>
        <dbReference type="Google" id="ProtNLM"/>
    </source>
</evidence>
<evidence type="ECO:0000313" key="1">
    <source>
        <dbReference type="EMBL" id="SHH68290.1"/>
    </source>
</evidence>
<keyword evidence="2" id="KW-1185">Reference proteome</keyword>
<proteinExistence type="predicted"/>
<gene>
    <name evidence="1" type="ORF">SAMN02745229_00801</name>
</gene>
<dbReference type="EMBL" id="FQXK01000006">
    <property type="protein sequence ID" value="SHH68290.1"/>
    <property type="molecule type" value="Genomic_DNA"/>
</dbReference>
<dbReference type="GeneID" id="89511584"/>
<name>A0A1M5UZD9_BUTFI</name>
<dbReference type="Proteomes" id="UP000184278">
    <property type="component" value="Unassembled WGS sequence"/>
</dbReference>
<accession>A0A1M5UZD9</accession>
<protein>
    <recommendedName>
        <fullName evidence="3">DUF5050 domain-containing protein</fullName>
    </recommendedName>
</protein>